<reference evidence="2" key="2">
    <citation type="submission" date="2015-03" db="UniProtKB">
        <authorList>
            <consortium name="EnsemblPlants"/>
        </authorList>
    </citation>
    <scope>IDENTIFICATION</scope>
</reference>
<evidence type="ECO:0000256" key="1">
    <source>
        <dbReference type="SAM" id="MobiDB-lite"/>
    </source>
</evidence>
<feature type="compositionally biased region" description="Basic residues" evidence="1">
    <location>
        <begin position="418"/>
        <end position="440"/>
    </location>
</feature>
<dbReference type="EnsemblPlants" id="Bo3g064820.1">
    <property type="protein sequence ID" value="Bo3g064820.1"/>
    <property type="gene ID" value="Bo3g064820"/>
</dbReference>
<protein>
    <recommendedName>
        <fullName evidence="4">DUF4283 domain-containing protein</fullName>
    </recommendedName>
</protein>
<dbReference type="AlphaFoldDB" id="A0A0D3BAX0"/>
<evidence type="ECO:0008006" key="4">
    <source>
        <dbReference type="Google" id="ProtNLM"/>
    </source>
</evidence>
<feature type="compositionally biased region" description="Basic and acidic residues" evidence="1">
    <location>
        <begin position="180"/>
        <end position="202"/>
    </location>
</feature>
<feature type="compositionally biased region" description="Basic and acidic residues" evidence="1">
    <location>
        <begin position="233"/>
        <end position="251"/>
    </location>
</feature>
<name>A0A0D3BAX0_BRAOL</name>
<feature type="compositionally biased region" description="Pro residues" evidence="1">
    <location>
        <begin position="261"/>
        <end position="271"/>
    </location>
</feature>
<dbReference type="eggNOG" id="KOG1075">
    <property type="taxonomic scope" value="Eukaryota"/>
</dbReference>
<feature type="region of interest" description="Disordered" evidence="1">
    <location>
        <begin position="178"/>
        <end position="273"/>
    </location>
</feature>
<dbReference type="Proteomes" id="UP000032141">
    <property type="component" value="Chromosome C3"/>
</dbReference>
<evidence type="ECO:0000313" key="3">
    <source>
        <dbReference type="Proteomes" id="UP000032141"/>
    </source>
</evidence>
<feature type="region of interest" description="Disordered" evidence="1">
    <location>
        <begin position="334"/>
        <end position="440"/>
    </location>
</feature>
<dbReference type="HOGENOM" id="CLU_623114_0_0_1"/>
<evidence type="ECO:0000313" key="2">
    <source>
        <dbReference type="EnsemblPlants" id="Bo3g064820.1"/>
    </source>
</evidence>
<reference evidence="2 3" key="1">
    <citation type="journal article" date="2014" name="Genome Biol.">
        <title>Transcriptome and methylome profiling reveals relics of genome dominance in the mesopolyploid Brassica oleracea.</title>
        <authorList>
            <person name="Parkin I.A."/>
            <person name="Koh C."/>
            <person name="Tang H."/>
            <person name="Robinson S.J."/>
            <person name="Kagale S."/>
            <person name="Clarke W.E."/>
            <person name="Town C.D."/>
            <person name="Nixon J."/>
            <person name="Krishnakumar V."/>
            <person name="Bidwell S.L."/>
            <person name="Denoeud F."/>
            <person name="Belcram H."/>
            <person name="Links M.G."/>
            <person name="Just J."/>
            <person name="Clarke C."/>
            <person name="Bender T."/>
            <person name="Huebert T."/>
            <person name="Mason A.S."/>
            <person name="Pires J.C."/>
            <person name="Barker G."/>
            <person name="Moore J."/>
            <person name="Walley P.G."/>
            <person name="Manoli S."/>
            <person name="Batley J."/>
            <person name="Edwards D."/>
            <person name="Nelson M.N."/>
            <person name="Wang X."/>
            <person name="Paterson A.H."/>
            <person name="King G."/>
            <person name="Bancroft I."/>
            <person name="Chalhoub B."/>
            <person name="Sharpe A.G."/>
        </authorList>
    </citation>
    <scope>NUCLEOTIDE SEQUENCE</scope>
    <source>
        <strain evidence="2 3">cv. TO1000</strain>
    </source>
</reference>
<proteinExistence type="predicted"/>
<accession>A0A0D3BAX0</accession>
<dbReference type="OMA" id="GHLLWAP"/>
<dbReference type="Gramene" id="Bo3g064820.1">
    <property type="protein sequence ID" value="Bo3g064820.1"/>
    <property type="gene ID" value="Bo3g064820"/>
</dbReference>
<feature type="region of interest" description="Disordered" evidence="1">
    <location>
        <begin position="291"/>
        <end position="318"/>
    </location>
</feature>
<sequence length="440" mass="48829">MVAFTQKIFESTTALPPGLLLFLAKACNLFLNFSNCSLFKEVSSRLSQTLCFNQRSVRPLTKIFVSKPVALPHRNSPNMGHLLWAPIPFTSSSSFLALVSVLKLSRPAVKGHLSPTSSSFLSLKHSLTIVGRVTNPSAQKVWSLIPFFTEKWSTGTRPRGSDLGQVMFQFQFDTEADLLEAPRDSRDSRDSRDFRVAPEQRSSKPPSYRQSYRPLQVQDAQLPPPPARQPRRRPSDRSPGRPEIARKEASSIKKTTATPLRRPPSPEPPQNLPAEVLNEARAELREVMTQYTSCADPSESAARKERLRQAEQNGQLEESVALMARASLGNLPKRNLDVTQHASPERIPALLRLGSPNSPRISPEPDLPDSPQRTPALLRFGKHLSPSREQATSKRKPGRPPGTKKISNGPKIVAGTGARKRKVQQAKPPKCRRKLPAPTE</sequence>
<organism evidence="2 3">
    <name type="scientific">Brassica oleracea var. oleracea</name>
    <dbReference type="NCBI Taxonomy" id="109376"/>
    <lineage>
        <taxon>Eukaryota</taxon>
        <taxon>Viridiplantae</taxon>
        <taxon>Streptophyta</taxon>
        <taxon>Embryophyta</taxon>
        <taxon>Tracheophyta</taxon>
        <taxon>Spermatophyta</taxon>
        <taxon>Magnoliopsida</taxon>
        <taxon>eudicotyledons</taxon>
        <taxon>Gunneridae</taxon>
        <taxon>Pentapetalae</taxon>
        <taxon>rosids</taxon>
        <taxon>malvids</taxon>
        <taxon>Brassicales</taxon>
        <taxon>Brassicaceae</taxon>
        <taxon>Brassiceae</taxon>
        <taxon>Brassica</taxon>
    </lineage>
</organism>
<keyword evidence="3" id="KW-1185">Reference proteome</keyword>